<dbReference type="Gene3D" id="3.80.10.10">
    <property type="entry name" value="Ribonuclease Inhibitor"/>
    <property type="match status" value="2"/>
</dbReference>
<reference evidence="3" key="1">
    <citation type="submission" date="2007-04" db="EMBL/GenBank/DDBJ databases">
        <title>Annotation of Pediculus humanus corporis strain USDA.</title>
        <authorList>
            <person name="Kirkness E."/>
            <person name="Hannick L."/>
            <person name="Hass B."/>
            <person name="Bruggner R."/>
            <person name="Lawson D."/>
            <person name="Bidwell S."/>
            <person name="Joardar V."/>
            <person name="Caler E."/>
            <person name="Walenz B."/>
            <person name="Inman J."/>
            <person name="Schobel S."/>
            <person name="Galinsky K."/>
            <person name="Amedeo P."/>
            <person name="Strausberg R."/>
        </authorList>
    </citation>
    <scope>NUCLEOTIDE SEQUENCE</scope>
    <source>
        <strain evidence="3">USDA</strain>
    </source>
</reference>
<evidence type="ECO:0000313" key="4">
    <source>
        <dbReference type="EnsemblMetazoa" id="PHUM257210-PA"/>
    </source>
</evidence>
<dbReference type="InterPro" id="IPR057207">
    <property type="entry name" value="FBXL15_LRR"/>
</dbReference>
<dbReference type="RefSeq" id="XP_002426501.1">
    <property type="nucleotide sequence ID" value="XM_002426456.1"/>
</dbReference>
<dbReference type="HOGENOM" id="CLU_024764_2_0_1"/>
<gene>
    <name evidence="4" type="primary">8235234</name>
    <name evidence="3" type="ORF">Phum_PHUM257210</name>
</gene>
<keyword evidence="5" id="KW-1185">Reference proteome</keyword>
<dbReference type="GO" id="GO:0019005">
    <property type="term" value="C:SCF ubiquitin ligase complex"/>
    <property type="evidence" value="ECO:0007669"/>
    <property type="project" value="TreeGrafter"/>
</dbReference>
<dbReference type="InterPro" id="IPR001810">
    <property type="entry name" value="F-box_dom"/>
</dbReference>
<dbReference type="FunCoup" id="E0VK57">
    <property type="interactions" value="12"/>
</dbReference>
<dbReference type="PROSITE" id="PS50181">
    <property type="entry name" value="FBOX"/>
    <property type="match status" value="1"/>
</dbReference>
<dbReference type="SMART" id="SM00256">
    <property type="entry name" value="FBOX"/>
    <property type="match status" value="1"/>
</dbReference>
<dbReference type="PANTHER" id="PTHR13318:SF152">
    <property type="entry name" value="F-BOX_LRR-REPEAT PROTEIN 4"/>
    <property type="match status" value="1"/>
</dbReference>
<dbReference type="InterPro" id="IPR006553">
    <property type="entry name" value="Leu-rich_rpt_Cys-con_subtyp"/>
</dbReference>
<dbReference type="AlphaFoldDB" id="E0VK57"/>
<reference evidence="4" key="3">
    <citation type="submission" date="2021-02" db="UniProtKB">
        <authorList>
            <consortium name="EnsemblMetazoa"/>
        </authorList>
    </citation>
    <scope>IDENTIFICATION</scope>
    <source>
        <strain evidence="4">USDA</strain>
    </source>
</reference>
<accession>E0VK57</accession>
<dbReference type="Proteomes" id="UP000009046">
    <property type="component" value="Unassembled WGS sequence"/>
</dbReference>
<dbReference type="CTD" id="8235234"/>
<reference evidence="3" key="2">
    <citation type="submission" date="2007-04" db="EMBL/GenBank/DDBJ databases">
        <title>The genome of the human body louse.</title>
        <authorList>
            <consortium name="The Human Body Louse Genome Consortium"/>
            <person name="Kirkness E."/>
            <person name="Walenz B."/>
            <person name="Hass B."/>
            <person name="Bruggner R."/>
            <person name="Strausberg R."/>
        </authorList>
    </citation>
    <scope>NUCLEOTIDE SEQUENCE</scope>
    <source>
        <strain evidence="3">USDA</strain>
    </source>
</reference>
<protein>
    <submittedName>
        <fullName evidence="3 4">Fbxl4, putative</fullName>
    </submittedName>
</protein>
<dbReference type="eggNOG" id="KOG1947">
    <property type="taxonomic scope" value="Eukaryota"/>
</dbReference>
<organism>
    <name type="scientific">Pediculus humanus subsp. corporis</name>
    <name type="common">Body louse</name>
    <dbReference type="NCBI Taxonomy" id="121224"/>
    <lineage>
        <taxon>Eukaryota</taxon>
        <taxon>Metazoa</taxon>
        <taxon>Ecdysozoa</taxon>
        <taxon>Arthropoda</taxon>
        <taxon>Hexapoda</taxon>
        <taxon>Insecta</taxon>
        <taxon>Pterygota</taxon>
        <taxon>Neoptera</taxon>
        <taxon>Paraneoptera</taxon>
        <taxon>Psocodea</taxon>
        <taxon>Troctomorpha</taxon>
        <taxon>Phthiraptera</taxon>
        <taxon>Anoplura</taxon>
        <taxon>Pediculidae</taxon>
        <taxon>Pediculus</taxon>
    </lineage>
</organism>
<dbReference type="GeneID" id="8235234"/>
<dbReference type="Pfam" id="PF12937">
    <property type="entry name" value="F-box-like"/>
    <property type="match status" value="1"/>
</dbReference>
<dbReference type="SMART" id="SM00367">
    <property type="entry name" value="LRR_CC"/>
    <property type="match status" value="6"/>
</dbReference>
<dbReference type="OrthoDB" id="2153609at2759"/>
<evidence type="ECO:0000256" key="1">
    <source>
        <dbReference type="ARBA" id="ARBA00022786"/>
    </source>
</evidence>
<feature type="domain" description="F-box" evidence="2">
    <location>
        <begin position="284"/>
        <end position="330"/>
    </location>
</feature>
<dbReference type="Pfam" id="PF25372">
    <property type="entry name" value="DUF7885"/>
    <property type="match status" value="1"/>
</dbReference>
<proteinExistence type="predicted"/>
<dbReference type="VEuPathDB" id="VectorBase:PHUM257210"/>
<dbReference type="InParanoid" id="E0VK57"/>
<dbReference type="EMBL" id="AAZO01002979">
    <property type="status" value="NOT_ANNOTATED_CDS"/>
    <property type="molecule type" value="Genomic_DNA"/>
</dbReference>
<sequence>MEKHFYSQKICSLPLKKIQKFVLQEFKEDINFVEQYVHEVLDFSSQYGSDTSISYTAYNLTGKPSKFPDYGDFPQAFVMKTYGNWWKEAPSSTVDYMPQNTSKIPSVDFVDVSFEECVYPFRISIYETYNPGAVVRIWAKNHANSKNMWELLWEGEPSKQKHIPRVFTPFIKIVNFTTCVLRIEFNHSQLEYYTGIDAVLLVGTKQPIKSNFLSSNKIFDLENDEGNIDLSAEVFGKLTQQIYELNLHYIPNKGTDIHKVKRNFQNKTDAVNATQSTRDYCNNSGRFQCLPDEAILKILGYLDLISLRRCARLNRHFNLLCYDSFLYNSLSLQPYWNIINNGALLSLSKQCQHLQKLDLSWCGSYNAITPSVFQEFLIPSYGTLTHIRLNSCKFVTNETIEVLAQCKQLKELGLRNCTTVSSKGFYCLEKLSQLEYLDLYRTNITCQPLIEILKNNKNLLHLNLGSCTKINNMDEVVLAISENNKKLISLDLWKTSNLTQVGVSALSQCSLLEEVDLGWCLGFTSPFDSLCNLAEGCSKLKKLFLTAVRGICDNDLEPFIKFCPDLEQIDLLGARGITSEICLELLIGLPKLKLLDLSFCNLISYANISDWKHLFPHVSFKRSSHFKQTNLNEKKISIFAVNFNPLKK</sequence>
<evidence type="ECO:0000259" key="2">
    <source>
        <dbReference type="PROSITE" id="PS50181"/>
    </source>
</evidence>
<evidence type="ECO:0000313" key="5">
    <source>
        <dbReference type="Proteomes" id="UP000009046"/>
    </source>
</evidence>
<dbReference type="EMBL" id="DS235239">
    <property type="protein sequence ID" value="EEB13763.1"/>
    <property type="molecule type" value="Genomic_DNA"/>
</dbReference>
<dbReference type="EnsemblMetazoa" id="PHUM257210-RA">
    <property type="protein sequence ID" value="PHUM257210-PA"/>
    <property type="gene ID" value="PHUM257210"/>
</dbReference>
<dbReference type="STRING" id="121224.E0VK57"/>
<keyword evidence="1" id="KW-0833">Ubl conjugation pathway</keyword>
<dbReference type="OMA" id="GWCMREA"/>
<dbReference type="KEGG" id="phu:Phum_PHUM257210"/>
<dbReference type="PANTHER" id="PTHR13318">
    <property type="entry name" value="PARTNER OF PAIRED, ISOFORM B-RELATED"/>
    <property type="match status" value="1"/>
</dbReference>
<dbReference type="InterPro" id="IPR036047">
    <property type="entry name" value="F-box-like_dom_sf"/>
</dbReference>
<dbReference type="GO" id="GO:0031146">
    <property type="term" value="P:SCF-dependent proteasomal ubiquitin-dependent protein catabolic process"/>
    <property type="evidence" value="ECO:0007669"/>
    <property type="project" value="TreeGrafter"/>
</dbReference>
<dbReference type="SUPFAM" id="SSF52047">
    <property type="entry name" value="RNI-like"/>
    <property type="match status" value="1"/>
</dbReference>
<evidence type="ECO:0000313" key="3">
    <source>
        <dbReference type="EMBL" id="EEB13763.1"/>
    </source>
</evidence>
<dbReference type="InterPro" id="IPR032675">
    <property type="entry name" value="LRR_dom_sf"/>
</dbReference>
<name>E0VK57_PEDHC</name>
<dbReference type="Gene3D" id="1.20.1280.50">
    <property type="match status" value="1"/>
</dbReference>
<dbReference type="SUPFAM" id="SSF81383">
    <property type="entry name" value="F-box domain"/>
    <property type="match status" value="1"/>
</dbReference>